<dbReference type="GO" id="GO:0004519">
    <property type="term" value="F:endonuclease activity"/>
    <property type="evidence" value="ECO:0007669"/>
    <property type="project" value="UniProtKB-KW"/>
</dbReference>
<sequence>MTSRTIVYRAVHTITRWRKVRNHTSLYNALYGSDDGAPGLFARRVRTDYAKHGDPLYAVIWEDGEKTGYVVKKDASASDGVARVEVPIEVLLGYEERGGVSSSELEAHFRTARSDKLLQHHPEKHLTRSQGEEGTARLQEHLVRERDASLAEAKKQAILIATGRLACEACDFDFGATYGEVGAGFCEVHHLNPLATRGGSETTSLEDLAILCSNCHSIIHRTFPMWSVKTLTEHLASRTKKSDVEPQFE</sequence>
<accession>A0AAN0RT75</accession>
<keyword evidence="2" id="KW-0540">Nuclease</keyword>
<dbReference type="SMART" id="SM00507">
    <property type="entry name" value="HNHc"/>
    <property type="match status" value="1"/>
</dbReference>
<organism evidence="2 3">
    <name type="scientific">Burkholderia cenocepacia</name>
    <dbReference type="NCBI Taxonomy" id="95486"/>
    <lineage>
        <taxon>Bacteria</taxon>
        <taxon>Pseudomonadati</taxon>
        <taxon>Pseudomonadota</taxon>
        <taxon>Betaproteobacteria</taxon>
        <taxon>Burkholderiales</taxon>
        <taxon>Burkholderiaceae</taxon>
        <taxon>Burkholderia</taxon>
        <taxon>Burkholderia cepacia complex</taxon>
    </lineage>
</organism>
<evidence type="ECO:0000313" key="2">
    <source>
        <dbReference type="EMBL" id="AIO33224.1"/>
    </source>
</evidence>
<keyword evidence="3" id="KW-1185">Reference proteome</keyword>
<feature type="domain" description="HNH nuclease" evidence="1">
    <location>
        <begin position="154"/>
        <end position="217"/>
    </location>
</feature>
<keyword evidence="2" id="KW-0378">Hydrolase</keyword>
<dbReference type="InterPro" id="IPR003615">
    <property type="entry name" value="HNH_nuc"/>
</dbReference>
<dbReference type="InterPro" id="IPR002711">
    <property type="entry name" value="HNH"/>
</dbReference>
<proteinExistence type="predicted"/>
<evidence type="ECO:0000313" key="3">
    <source>
        <dbReference type="Proteomes" id="UP000029413"/>
    </source>
</evidence>
<dbReference type="EMBL" id="CP007783">
    <property type="protein sequence ID" value="AIO33224.1"/>
    <property type="molecule type" value="Genomic_DNA"/>
</dbReference>
<dbReference type="Pfam" id="PF01844">
    <property type="entry name" value="HNH"/>
    <property type="match status" value="1"/>
</dbReference>
<dbReference type="GO" id="GO:0003676">
    <property type="term" value="F:nucleic acid binding"/>
    <property type="evidence" value="ECO:0007669"/>
    <property type="project" value="InterPro"/>
</dbReference>
<dbReference type="KEGG" id="bcen:DM39_1536"/>
<dbReference type="CDD" id="cd00085">
    <property type="entry name" value="HNHc"/>
    <property type="match status" value="1"/>
</dbReference>
<dbReference type="Proteomes" id="UP000029413">
    <property type="component" value="Chromosome 1"/>
</dbReference>
<name>A0AAN0RT75_9BURK</name>
<dbReference type="AlphaFoldDB" id="A0AAN0RT75"/>
<keyword evidence="2" id="KW-0255">Endonuclease</keyword>
<protein>
    <submittedName>
        <fullName evidence="2">HNH endonuclease family protein</fullName>
    </submittedName>
</protein>
<gene>
    <name evidence="2" type="ORF">DM39_1536</name>
</gene>
<dbReference type="GO" id="GO:0008270">
    <property type="term" value="F:zinc ion binding"/>
    <property type="evidence" value="ECO:0007669"/>
    <property type="project" value="InterPro"/>
</dbReference>
<evidence type="ECO:0000259" key="1">
    <source>
        <dbReference type="SMART" id="SM00507"/>
    </source>
</evidence>
<reference evidence="2 3" key="1">
    <citation type="submission" date="2014-05" db="EMBL/GenBank/DDBJ databases">
        <authorList>
            <person name="Bishop-Lilly K.A."/>
            <person name="Broomall S.M."/>
            <person name="Chain P.S."/>
            <person name="Chertkov O."/>
            <person name="Coyne S.R."/>
            <person name="Daligault H.E."/>
            <person name="Davenport K.W."/>
            <person name="Erkkila T."/>
            <person name="Frey K.G."/>
            <person name="Gibbons H.S."/>
            <person name="Gu W."/>
            <person name="Jaissle J."/>
            <person name="Johnson S.L."/>
            <person name="Koroleva G.I."/>
            <person name="Ladner J.T."/>
            <person name="Lo C.-C."/>
            <person name="Minogue T.D."/>
            <person name="Munk C."/>
            <person name="Palacios G.F."/>
            <person name="Redden C.L."/>
            <person name="Rosenzweig C.N."/>
            <person name="Scholz M.B."/>
            <person name="Teshima H."/>
            <person name="Xu Y."/>
        </authorList>
    </citation>
    <scope>NUCLEOTIDE SEQUENCE [LARGE SCALE GENOMIC DNA]</scope>
    <source>
        <strain evidence="2 3">DDS 22E-1</strain>
    </source>
</reference>